<feature type="chain" id="PRO_5045800097" evidence="1">
    <location>
        <begin position="18"/>
        <end position="397"/>
    </location>
</feature>
<feature type="signal peptide" evidence="1">
    <location>
        <begin position="1"/>
        <end position="17"/>
    </location>
</feature>
<name>A0ABT0U767_9BACT</name>
<evidence type="ECO:0000256" key="1">
    <source>
        <dbReference type="SAM" id="SignalP"/>
    </source>
</evidence>
<dbReference type="EMBL" id="JAMQBK010000052">
    <property type="protein sequence ID" value="MCM2372757.1"/>
    <property type="molecule type" value="Genomic_DNA"/>
</dbReference>
<keyword evidence="3" id="KW-1185">Reference proteome</keyword>
<protein>
    <submittedName>
        <fullName evidence="2">DUF1349 domain-containing protein</fullName>
    </submittedName>
</protein>
<proteinExistence type="predicted"/>
<gene>
    <name evidence="2" type="ORF">NB063_19255</name>
</gene>
<evidence type="ECO:0000313" key="2">
    <source>
        <dbReference type="EMBL" id="MCM2372757.1"/>
    </source>
</evidence>
<reference evidence="2 3" key="1">
    <citation type="journal article" date="2022" name="Syst. Appl. Microbiol.">
        <title>Rhodopirellula aestuarii sp. nov., a novel member of the genus Rhodopirellula isolated from brackish sediments collected in the Tagus River estuary, Portugal.</title>
        <authorList>
            <person name="Vitorino I.R."/>
            <person name="Klimek D."/>
            <person name="Calusinska M."/>
            <person name="Lobo-da-Cunha A."/>
            <person name="Vasconcelos V."/>
            <person name="Lage O.M."/>
        </authorList>
    </citation>
    <scope>NUCLEOTIDE SEQUENCE [LARGE SCALE GENOMIC DNA]</scope>
    <source>
        <strain evidence="2 3">ICT_H3.1</strain>
    </source>
</reference>
<dbReference type="Proteomes" id="UP001202961">
    <property type="component" value="Unassembled WGS sequence"/>
</dbReference>
<sequence>MRCFAICFLLCSLTALGAESRAADQVYGTFSPWGQLVDPDGDCSFTVSREAITINFSGAAHGLDAEHSRMNAPRALRSMEGDFAVKVTVDGNLALPGDKSQTAYVSGGLVLLQDDRNYIRLERASFTRGGSVKHYANFEQRVDAKRVRMGLFRDYPLSEDRPVDFRLEIKAGSVRALARNDGQPWHEMGTAKIDPEATYSVGVSGVNTSGQPVAVTFRNIRHQHEFAAVENDSSSEINLTQPQKAASLPRSTKALDDELMAGMIGIQRRSRDIKLMGVAARRALIDDAVNLVSEVNAEASVRMIPPFVAWFSRAFQTADDYESEIAVYDKFIAAVKEIEGPISERMMEQLSTKRDALNFKFSMIGKPLELEGETLSGAAFDWKSYRGKVVLVDFWAS</sequence>
<dbReference type="RefSeq" id="WP_250930392.1">
    <property type="nucleotide sequence ID" value="NZ_JAMQBK010000052.1"/>
</dbReference>
<accession>A0ABT0U767</accession>
<organism evidence="2 3">
    <name type="scientific">Aporhodopirellula aestuarii</name>
    <dbReference type="NCBI Taxonomy" id="2950107"/>
    <lineage>
        <taxon>Bacteria</taxon>
        <taxon>Pseudomonadati</taxon>
        <taxon>Planctomycetota</taxon>
        <taxon>Planctomycetia</taxon>
        <taxon>Pirellulales</taxon>
        <taxon>Pirellulaceae</taxon>
        <taxon>Aporhodopirellula</taxon>
    </lineage>
</organism>
<dbReference type="Gene3D" id="2.60.120.200">
    <property type="match status" value="1"/>
</dbReference>
<evidence type="ECO:0000313" key="3">
    <source>
        <dbReference type="Proteomes" id="UP001202961"/>
    </source>
</evidence>
<keyword evidence="1" id="KW-0732">Signal</keyword>
<comment type="caution">
    <text evidence="2">The sequence shown here is derived from an EMBL/GenBank/DDBJ whole genome shotgun (WGS) entry which is preliminary data.</text>
</comment>